<feature type="compositionally biased region" description="Low complexity" evidence="8">
    <location>
        <begin position="642"/>
        <end position="657"/>
    </location>
</feature>
<comment type="similarity">
    <text evidence="6">Belongs to the TRAFAC class myosin-kinesin ATPase superfamily. Kinesin family.</text>
</comment>
<dbReference type="PROSITE" id="PS50067">
    <property type="entry name" value="KINESIN_MOTOR_2"/>
    <property type="match status" value="1"/>
</dbReference>
<feature type="compositionally biased region" description="Basic and acidic residues" evidence="8">
    <location>
        <begin position="680"/>
        <end position="735"/>
    </location>
</feature>
<proteinExistence type="inferred from homology"/>
<feature type="compositionally biased region" description="Basic and acidic residues" evidence="8">
    <location>
        <begin position="389"/>
        <end position="398"/>
    </location>
</feature>
<feature type="compositionally biased region" description="Low complexity" evidence="8">
    <location>
        <begin position="1045"/>
        <end position="1056"/>
    </location>
</feature>
<feature type="region of interest" description="Disordered" evidence="8">
    <location>
        <begin position="389"/>
        <end position="468"/>
    </location>
</feature>
<evidence type="ECO:0000256" key="8">
    <source>
        <dbReference type="SAM" id="MobiDB-lite"/>
    </source>
</evidence>
<dbReference type="EMBL" id="BQXS01000164">
    <property type="protein sequence ID" value="GKT28153.1"/>
    <property type="molecule type" value="Genomic_DNA"/>
</dbReference>
<feature type="coiled-coil region" evidence="7">
    <location>
        <begin position="354"/>
        <end position="388"/>
    </location>
</feature>
<keyword evidence="4 6" id="KW-0067">ATP-binding</keyword>
<feature type="compositionally biased region" description="Polar residues" evidence="8">
    <location>
        <begin position="752"/>
        <end position="761"/>
    </location>
</feature>
<dbReference type="SUPFAM" id="SSF52540">
    <property type="entry name" value="P-loop containing nucleoside triphosphate hydrolases"/>
    <property type="match status" value="1"/>
</dbReference>
<sequence length="1133" mass="129281">MRHTQPILDKPSENIHVIVRLRPLIRGEKTRSNIHITGDKVVVPSGPDSMRSAKEFSFAKVYPPSAKNEDVKDSIKPIIEAVKEGYNATMFAYGQTSSGKTHTIAGSSYANDHGGKANGLAPAFLEELFKYIKGGDVGETDINLSFVELYNDSFRDLIVSSKRPYLKFQNGKYVLKDARTVVISELKQAQHYFHVGLRKRETTSTEHNERSSRSHAILVVNIKHSRGDHSYHSIVNIVDLAGSERLTAASTWCREGKRQRETQSINSSLHVLRRVIRALINNPKGCIPYRENPLTKLLQDSIGGSARTLFVACISENKDHLAESISTLEYASQARLIRNNVRSNISLIDSEVNIVDLLQEKLLLGRQVEQLTQENKRLNQMLTRLIREREHRSERNEGDDLIESGATRLDSRDRHSSSSLPYRSISSARDGSVDRWDSNLDGDDHEAAMSDLGPSRAMSTPGSVSMDPKSVVMGSDSIGHRKRRSSVPVAGLLVGKSASVKIPRSEKSKRSQVKEPTKTEKWTDLHNLEHYSAHIENTSNVYYKLSAYLSSSKPQKPSDLDKLSVAVPTTIDMLKDKMWKLRMYVQGRERTYGRSCPHVAHLRAQMEDMCAKADKLVQCYAILQKTLIDKKSMLVLPSASLRTPGRTPRPGSRSSSRSHSRTMLSEPIPGSSSAKTPSRTLREELVSQDDMRMPDEQQRMPEEQQRREEEERRRREEEERKRRLIEESKQRERSRSSSRSHSRTMLSEPIPGSSSAKTPSRTLREELVSQDDMRMPDEQQRMPEEQQRREEEERRRREEEERKRRLIEESKQREREEEKKRREEQEQRALREQQRRAEQERRREEEERRRFEEEERRIEEEERRREEEEQRRAMEEKRRYSRPSEKPSEDSHPSSYNPFLSGSFNSSTTNSDMNPSNSLPVPTPTPMPSHSRRIRTDKNADLKSMLKYRGEQPTPISSTAGHPHSAPRPSSAMSQYTDRHAPSRFQQVSHPASVSSTLRMSALDSGAVEASRRRSDGSYPQQSRYAGGGYAKHRTSMPPSVRDGSYSSRLSLPSSSHVQGAVARSPRSRPGSDASPHHGSPTLPTRMLSSPSGPSNMSMKEKDSFQRMKRICDGVEHEWDRLLGELESFDVKE</sequence>
<evidence type="ECO:0000256" key="1">
    <source>
        <dbReference type="ARBA" id="ARBA00004496"/>
    </source>
</evidence>
<feature type="compositionally biased region" description="Polar residues" evidence="8">
    <location>
        <begin position="893"/>
        <end position="920"/>
    </location>
</feature>
<reference evidence="10" key="1">
    <citation type="submission" date="2022-03" db="EMBL/GenBank/DDBJ databases">
        <title>Draft genome sequence of Aduncisulcus paluster, a free-living microaerophilic Fornicata.</title>
        <authorList>
            <person name="Yuyama I."/>
            <person name="Kume K."/>
            <person name="Tamura T."/>
            <person name="Inagaki Y."/>
            <person name="Hashimoto T."/>
        </authorList>
    </citation>
    <scope>NUCLEOTIDE SEQUENCE</scope>
    <source>
        <strain evidence="10">NY0171</strain>
    </source>
</reference>
<evidence type="ECO:0000259" key="9">
    <source>
        <dbReference type="PROSITE" id="PS50067"/>
    </source>
</evidence>
<feature type="domain" description="Kinesin motor" evidence="9">
    <location>
        <begin position="14"/>
        <end position="337"/>
    </location>
</feature>
<protein>
    <submittedName>
        <fullName evidence="10">Kinesin-like protein like protein</fullName>
    </submittedName>
</protein>
<keyword evidence="11" id="KW-1185">Reference proteome</keyword>
<dbReference type="InterPro" id="IPR001752">
    <property type="entry name" value="Kinesin_motor_dom"/>
</dbReference>
<name>A0ABQ5K6F4_9EUKA</name>
<feature type="non-terminal residue" evidence="10">
    <location>
        <position position="1133"/>
    </location>
</feature>
<evidence type="ECO:0000256" key="2">
    <source>
        <dbReference type="ARBA" id="ARBA00022490"/>
    </source>
</evidence>
<evidence type="ECO:0000256" key="4">
    <source>
        <dbReference type="ARBA" id="ARBA00022840"/>
    </source>
</evidence>
<dbReference type="Gene3D" id="3.40.850.10">
    <property type="entry name" value="Kinesin motor domain"/>
    <property type="match status" value="1"/>
</dbReference>
<dbReference type="SMART" id="SM00129">
    <property type="entry name" value="KISc"/>
    <property type="match status" value="1"/>
</dbReference>
<dbReference type="InterPro" id="IPR027640">
    <property type="entry name" value="Kinesin-like_fam"/>
</dbReference>
<feature type="compositionally biased region" description="Polar residues" evidence="8">
    <location>
        <begin position="1087"/>
        <end position="1098"/>
    </location>
</feature>
<keyword evidence="5 7" id="KW-0175">Coiled coil</keyword>
<comment type="caution">
    <text evidence="10">The sequence shown here is derived from an EMBL/GenBank/DDBJ whole genome shotgun (WGS) entry which is preliminary data.</text>
</comment>
<dbReference type="PANTHER" id="PTHR47969:SF15">
    <property type="entry name" value="CHROMOSOME-ASSOCIATED KINESIN KIF4A-RELATED"/>
    <property type="match status" value="1"/>
</dbReference>
<feature type="compositionally biased region" description="Low complexity" evidence="8">
    <location>
        <begin position="417"/>
        <end position="427"/>
    </location>
</feature>
<feature type="binding site" evidence="6">
    <location>
        <begin position="94"/>
        <end position="101"/>
    </location>
    <ligand>
        <name>ATP</name>
        <dbReference type="ChEBI" id="CHEBI:30616"/>
    </ligand>
</feature>
<dbReference type="Pfam" id="PF00225">
    <property type="entry name" value="Kinesin"/>
    <property type="match status" value="1"/>
</dbReference>
<evidence type="ECO:0000256" key="5">
    <source>
        <dbReference type="ARBA" id="ARBA00023054"/>
    </source>
</evidence>
<dbReference type="PANTHER" id="PTHR47969">
    <property type="entry name" value="CHROMOSOME-ASSOCIATED KINESIN KIF4A-RELATED"/>
    <property type="match status" value="1"/>
</dbReference>
<evidence type="ECO:0000256" key="3">
    <source>
        <dbReference type="ARBA" id="ARBA00022741"/>
    </source>
</evidence>
<evidence type="ECO:0000313" key="10">
    <source>
        <dbReference type="EMBL" id="GKT28153.1"/>
    </source>
</evidence>
<organism evidence="10 11">
    <name type="scientific">Aduncisulcus paluster</name>
    <dbReference type="NCBI Taxonomy" id="2918883"/>
    <lineage>
        <taxon>Eukaryota</taxon>
        <taxon>Metamonada</taxon>
        <taxon>Carpediemonas-like organisms</taxon>
        <taxon>Aduncisulcus</taxon>
    </lineage>
</organism>
<dbReference type="PRINTS" id="PR00380">
    <property type="entry name" value="KINESINHEAVY"/>
</dbReference>
<keyword evidence="3 6" id="KW-0547">Nucleotide-binding</keyword>
<evidence type="ECO:0000256" key="6">
    <source>
        <dbReference type="PROSITE-ProRule" id="PRU00283"/>
    </source>
</evidence>
<feature type="compositionally biased region" description="Polar residues" evidence="8">
    <location>
        <begin position="984"/>
        <end position="999"/>
    </location>
</feature>
<evidence type="ECO:0000313" key="11">
    <source>
        <dbReference type="Proteomes" id="UP001057375"/>
    </source>
</evidence>
<gene>
    <name evidence="10" type="ORF">ADUPG1_000468</name>
</gene>
<comment type="subcellular location">
    <subcellularLocation>
        <location evidence="1">Cytoplasm</location>
    </subcellularLocation>
</comment>
<dbReference type="Proteomes" id="UP001057375">
    <property type="component" value="Unassembled WGS sequence"/>
</dbReference>
<accession>A0ABQ5K6F4</accession>
<evidence type="ECO:0000256" key="7">
    <source>
        <dbReference type="SAM" id="Coils"/>
    </source>
</evidence>
<feature type="region of interest" description="Disordered" evidence="8">
    <location>
        <begin position="639"/>
        <end position="1105"/>
    </location>
</feature>
<feature type="compositionally biased region" description="Basic and acidic residues" evidence="8">
    <location>
        <begin position="762"/>
        <end position="892"/>
    </location>
</feature>
<dbReference type="InterPro" id="IPR027417">
    <property type="entry name" value="P-loop_NTPase"/>
</dbReference>
<dbReference type="InterPro" id="IPR036961">
    <property type="entry name" value="Kinesin_motor_dom_sf"/>
</dbReference>
<feature type="compositionally biased region" description="Polar residues" evidence="8">
    <location>
        <begin position="670"/>
        <end position="679"/>
    </location>
</feature>
<keyword evidence="6" id="KW-0505">Motor protein</keyword>
<keyword evidence="2" id="KW-0963">Cytoplasm</keyword>